<evidence type="ECO:0000313" key="3">
    <source>
        <dbReference type="EMBL" id="PTB21230.1"/>
    </source>
</evidence>
<dbReference type="SUPFAM" id="SSF47413">
    <property type="entry name" value="lambda repressor-like DNA-binding domains"/>
    <property type="match status" value="1"/>
</dbReference>
<dbReference type="InterPro" id="IPR001387">
    <property type="entry name" value="Cro/C1-type_HTH"/>
</dbReference>
<dbReference type="GO" id="GO:0003677">
    <property type="term" value="F:DNA binding"/>
    <property type="evidence" value="ECO:0007669"/>
    <property type="project" value="InterPro"/>
</dbReference>
<dbReference type="Gene3D" id="1.10.260.40">
    <property type="entry name" value="lambda repressor-like DNA-binding domains"/>
    <property type="match status" value="1"/>
</dbReference>
<feature type="domain" description="HTH cro/C1-type" evidence="2">
    <location>
        <begin position="15"/>
        <end position="69"/>
    </location>
</feature>
<dbReference type="PROSITE" id="PS50943">
    <property type="entry name" value="HTH_CROC1"/>
    <property type="match status" value="1"/>
</dbReference>
<dbReference type="SMART" id="SM00530">
    <property type="entry name" value="HTH_XRE"/>
    <property type="match status" value="1"/>
</dbReference>
<dbReference type="InterPro" id="IPR010982">
    <property type="entry name" value="Lambda_DNA-bd_dom_sf"/>
</dbReference>
<dbReference type="Pfam" id="PF01381">
    <property type="entry name" value="HTH_3"/>
    <property type="match status" value="1"/>
</dbReference>
<accession>A0A2T3XXI8</accession>
<gene>
    <name evidence="3" type="ORF">C9I57_10525</name>
</gene>
<dbReference type="EMBL" id="PYUC01000004">
    <property type="protein sequence ID" value="PTB21230.1"/>
    <property type="molecule type" value="Genomic_DNA"/>
</dbReference>
<dbReference type="Proteomes" id="UP000240638">
    <property type="component" value="Unassembled WGS sequence"/>
</dbReference>
<evidence type="ECO:0000259" key="2">
    <source>
        <dbReference type="PROSITE" id="PS50943"/>
    </source>
</evidence>
<evidence type="ECO:0000256" key="1">
    <source>
        <dbReference type="SAM" id="MobiDB-lite"/>
    </source>
</evidence>
<dbReference type="AlphaFoldDB" id="A0A2T3XXI8"/>
<organism evidence="3 4">
    <name type="scientific">Trinickia symbiotica</name>
    <dbReference type="NCBI Taxonomy" id="863227"/>
    <lineage>
        <taxon>Bacteria</taxon>
        <taxon>Pseudomonadati</taxon>
        <taxon>Pseudomonadota</taxon>
        <taxon>Betaproteobacteria</taxon>
        <taxon>Burkholderiales</taxon>
        <taxon>Burkholderiaceae</taxon>
        <taxon>Trinickia</taxon>
    </lineage>
</organism>
<comment type="caution">
    <text evidence="3">The sequence shown here is derived from an EMBL/GenBank/DDBJ whole genome shotgun (WGS) entry which is preliminary data.</text>
</comment>
<reference evidence="3 4" key="1">
    <citation type="submission" date="2018-03" db="EMBL/GenBank/DDBJ databases">
        <title>Whole genome analyses suggest that Burkholderia sensu lato contains two further novel genera in the rhizoxinica-symbiotica group Mycetohabitans gen. nov., and Trinickia gen. nov.: implications for the evolution of diazotrophy and nodulation in the Burkholderiaceae.</title>
        <authorList>
            <person name="Estrada De Los Santos P."/>
            <person name="Palmer M."/>
            <person name="Chavez-Ramirez B."/>
            <person name="Steenkamp E.T."/>
            <person name="Hirsch A.M."/>
            <person name="Manyaka P."/>
            <person name="Maluk M."/>
            <person name="Lafos M."/>
            <person name="Crook M."/>
            <person name="Gross E."/>
            <person name="Simon M.F."/>
            <person name="Bueno Dos Reis Junior F."/>
            <person name="Poole P.S."/>
            <person name="Venter S.N."/>
            <person name="James E.K."/>
        </authorList>
    </citation>
    <scope>NUCLEOTIDE SEQUENCE [LARGE SCALE GENOMIC DNA]</scope>
    <source>
        <strain evidence="3 4">JPY-366</strain>
    </source>
</reference>
<protein>
    <submittedName>
        <fullName evidence="3">XRE family transcriptional regulator</fullName>
    </submittedName>
</protein>
<name>A0A2T3XXI8_9BURK</name>
<sequence>MDFPISTLGQLRPILVGFRKSAGLTQAKMASRLGVTQQTYAQLEANPASASVERLFRVLRVLNVDLVLSPRVARPDEPGTQQPGGNDRENW</sequence>
<dbReference type="CDD" id="cd00093">
    <property type="entry name" value="HTH_XRE"/>
    <property type="match status" value="1"/>
</dbReference>
<feature type="region of interest" description="Disordered" evidence="1">
    <location>
        <begin position="72"/>
        <end position="91"/>
    </location>
</feature>
<evidence type="ECO:0000313" key="4">
    <source>
        <dbReference type="Proteomes" id="UP000240638"/>
    </source>
</evidence>
<proteinExistence type="predicted"/>